<name>A0A1J5RZC6_9ZZZZ</name>
<evidence type="ECO:0000256" key="3">
    <source>
        <dbReference type="ARBA" id="ARBA00022475"/>
    </source>
</evidence>
<dbReference type="Pfam" id="PF25944">
    <property type="entry name" value="Beta-barrel_RND"/>
    <property type="match status" value="1"/>
</dbReference>
<feature type="domain" description="Multidrug resistance protein MdtA-like C-terminal permuted SH3" evidence="11">
    <location>
        <begin position="332"/>
        <end position="393"/>
    </location>
</feature>
<keyword evidence="7" id="KW-0812">Transmembrane</keyword>
<feature type="domain" description="Multidrug resistance protein MdtA-like alpha-helical hairpin" evidence="8">
    <location>
        <begin position="125"/>
        <end position="194"/>
    </location>
</feature>
<dbReference type="Pfam" id="PF25917">
    <property type="entry name" value="BSH_RND"/>
    <property type="match status" value="1"/>
</dbReference>
<reference evidence="12" key="1">
    <citation type="submission" date="2016-10" db="EMBL/GenBank/DDBJ databases">
        <title>Sequence of Gallionella enrichment culture.</title>
        <authorList>
            <person name="Poehlein A."/>
            <person name="Muehling M."/>
            <person name="Daniel R."/>
        </authorList>
    </citation>
    <scope>NUCLEOTIDE SEQUENCE</scope>
</reference>
<proteinExistence type="predicted"/>
<feature type="compositionally biased region" description="Polar residues" evidence="6">
    <location>
        <begin position="428"/>
        <end position="438"/>
    </location>
</feature>
<evidence type="ECO:0000259" key="9">
    <source>
        <dbReference type="Pfam" id="PF25917"/>
    </source>
</evidence>
<comment type="subcellular location">
    <subcellularLocation>
        <location evidence="1">Cell membrane</location>
    </subcellularLocation>
</comment>
<comment type="caution">
    <text evidence="12">The sequence shown here is derived from an EMBL/GenBank/DDBJ whole genome shotgun (WGS) entry which is preliminary data.</text>
</comment>
<dbReference type="SUPFAM" id="SSF111369">
    <property type="entry name" value="HlyD-like secretion proteins"/>
    <property type="match status" value="1"/>
</dbReference>
<evidence type="ECO:0000313" key="12">
    <source>
        <dbReference type="EMBL" id="OIR01210.1"/>
    </source>
</evidence>
<keyword evidence="3" id="KW-1003">Cell membrane</keyword>
<dbReference type="GO" id="GO:1990281">
    <property type="term" value="C:efflux pump complex"/>
    <property type="evidence" value="ECO:0007669"/>
    <property type="project" value="TreeGrafter"/>
</dbReference>
<dbReference type="NCBIfam" id="TIGR01730">
    <property type="entry name" value="RND_mfp"/>
    <property type="match status" value="1"/>
</dbReference>
<dbReference type="InterPro" id="IPR058626">
    <property type="entry name" value="MdtA-like_b-barrel"/>
</dbReference>
<evidence type="ECO:0000256" key="7">
    <source>
        <dbReference type="SAM" id="Phobius"/>
    </source>
</evidence>
<dbReference type="Pfam" id="PF25876">
    <property type="entry name" value="HH_MFP_RND"/>
    <property type="match status" value="1"/>
</dbReference>
<dbReference type="InterPro" id="IPR006143">
    <property type="entry name" value="RND_pump_MFP"/>
</dbReference>
<dbReference type="EMBL" id="MLJW01000086">
    <property type="protein sequence ID" value="OIR01210.1"/>
    <property type="molecule type" value="Genomic_DNA"/>
</dbReference>
<dbReference type="FunFam" id="2.40.420.20:FF:000001">
    <property type="entry name" value="Efflux RND transporter periplasmic adaptor subunit"/>
    <property type="match status" value="1"/>
</dbReference>
<keyword evidence="4" id="KW-0997">Cell inner membrane</keyword>
<dbReference type="Gene3D" id="2.40.420.20">
    <property type="match status" value="1"/>
</dbReference>
<feature type="domain" description="Multidrug resistance protein MdtA-like barrel-sandwich hybrid" evidence="9">
    <location>
        <begin position="85"/>
        <end position="217"/>
    </location>
</feature>
<evidence type="ECO:0000256" key="1">
    <source>
        <dbReference type="ARBA" id="ARBA00004236"/>
    </source>
</evidence>
<dbReference type="PANTHER" id="PTHR30469:SF12">
    <property type="entry name" value="MULTIDRUG RESISTANCE PROTEIN MDTA"/>
    <property type="match status" value="1"/>
</dbReference>
<dbReference type="Gene3D" id="2.40.50.100">
    <property type="match status" value="1"/>
</dbReference>
<dbReference type="Gene3D" id="1.10.287.470">
    <property type="entry name" value="Helix hairpin bin"/>
    <property type="match status" value="1"/>
</dbReference>
<dbReference type="InterPro" id="IPR058627">
    <property type="entry name" value="MdtA-like_C"/>
</dbReference>
<evidence type="ECO:0000256" key="2">
    <source>
        <dbReference type="ARBA" id="ARBA00022448"/>
    </source>
</evidence>
<feature type="transmembrane region" description="Helical" evidence="7">
    <location>
        <begin position="21"/>
        <end position="44"/>
    </location>
</feature>
<protein>
    <submittedName>
        <fullName evidence="12">Multidrug resistance protein MdtA</fullName>
    </submittedName>
</protein>
<keyword evidence="2" id="KW-0813">Transport</keyword>
<feature type="compositionally biased region" description="Basic and acidic residues" evidence="6">
    <location>
        <begin position="415"/>
        <end position="426"/>
    </location>
</feature>
<evidence type="ECO:0000259" key="8">
    <source>
        <dbReference type="Pfam" id="PF25876"/>
    </source>
</evidence>
<gene>
    <name evidence="12" type="primary">mdtA_22</name>
    <name evidence="12" type="ORF">GALL_166810</name>
</gene>
<dbReference type="Pfam" id="PF25967">
    <property type="entry name" value="RND-MFP_C"/>
    <property type="match status" value="1"/>
</dbReference>
<sequence length="438" mass="46227">MPLKSRRAESHQSLHGLTGIFNRYWALGAASIVLVLGTSIYSFAKEGESAPGANIPPVPVTAATAKQESMPVWIDIQGTVIPLNYVNVMPRVAGLLQSIDFREGQTVKEGQVLATIDPRPFRIQVDQAQAQLLRDEAQLSGAQSDLERYETLLTQDSIAVQQVVDQRATVAQLKGTVASDKAALENAQLQLEWTRITSPRAGIVGLRLVDVGNMVGTSGAIGGGGSALSGTASASPPIVTIAQVQPITATFAIAQNQLPAVLDRMRGATLPVQAWDQRRTKLLDTGKVIAVDNQINTATGTVMIKAQFANSRLSLFPNQFVNVRLLVDTLANAIVVPSAAIASGASGNFVYVIDEANKVSVRPVTAGVTNQDYTAVSSGLKAGERVVTDGLDRLKAGSAVQVVAQHDASAAPADPKSRAKDGKPEGMRNSQPDRGTSR</sequence>
<keyword evidence="5 7" id="KW-0472">Membrane</keyword>
<evidence type="ECO:0000256" key="4">
    <source>
        <dbReference type="ARBA" id="ARBA00022519"/>
    </source>
</evidence>
<dbReference type="Gene3D" id="2.40.30.170">
    <property type="match status" value="1"/>
</dbReference>
<evidence type="ECO:0000259" key="11">
    <source>
        <dbReference type="Pfam" id="PF25967"/>
    </source>
</evidence>
<dbReference type="InterPro" id="IPR058624">
    <property type="entry name" value="MdtA-like_HH"/>
</dbReference>
<dbReference type="GO" id="GO:0030313">
    <property type="term" value="C:cell envelope"/>
    <property type="evidence" value="ECO:0007669"/>
    <property type="project" value="UniProtKB-SubCell"/>
</dbReference>
<organism evidence="12">
    <name type="scientific">mine drainage metagenome</name>
    <dbReference type="NCBI Taxonomy" id="410659"/>
    <lineage>
        <taxon>unclassified sequences</taxon>
        <taxon>metagenomes</taxon>
        <taxon>ecological metagenomes</taxon>
    </lineage>
</organism>
<feature type="domain" description="Multidrug resistance protein MdtA-like beta-barrel" evidence="10">
    <location>
        <begin position="246"/>
        <end position="329"/>
    </location>
</feature>
<dbReference type="PANTHER" id="PTHR30469">
    <property type="entry name" value="MULTIDRUG RESISTANCE PROTEIN MDTA"/>
    <property type="match status" value="1"/>
</dbReference>
<feature type="region of interest" description="Disordered" evidence="6">
    <location>
        <begin position="405"/>
        <end position="438"/>
    </location>
</feature>
<dbReference type="InterPro" id="IPR058625">
    <property type="entry name" value="MdtA-like_BSH"/>
</dbReference>
<evidence type="ECO:0000256" key="5">
    <source>
        <dbReference type="ARBA" id="ARBA00023136"/>
    </source>
</evidence>
<accession>A0A1J5RZC6</accession>
<keyword evidence="7" id="KW-1133">Transmembrane helix</keyword>
<dbReference type="AlphaFoldDB" id="A0A1J5RZC6"/>
<evidence type="ECO:0000259" key="10">
    <source>
        <dbReference type="Pfam" id="PF25944"/>
    </source>
</evidence>
<dbReference type="GO" id="GO:0015562">
    <property type="term" value="F:efflux transmembrane transporter activity"/>
    <property type="evidence" value="ECO:0007669"/>
    <property type="project" value="TreeGrafter"/>
</dbReference>
<evidence type="ECO:0000256" key="6">
    <source>
        <dbReference type="SAM" id="MobiDB-lite"/>
    </source>
</evidence>